<dbReference type="Proteomes" id="UP000283433">
    <property type="component" value="Unassembled WGS sequence"/>
</dbReference>
<dbReference type="PANTHER" id="PTHR37302:SF1">
    <property type="entry name" value="PROTEIN DINB"/>
    <property type="match status" value="1"/>
</dbReference>
<evidence type="ECO:0008006" key="6">
    <source>
        <dbReference type="Google" id="ProtNLM"/>
    </source>
</evidence>
<evidence type="ECO:0000256" key="1">
    <source>
        <dbReference type="ARBA" id="ARBA00008635"/>
    </source>
</evidence>
<keyword evidence="2 3" id="KW-0479">Metal-binding</keyword>
<feature type="binding site" evidence="3">
    <location>
        <position position="38"/>
    </location>
    <ligand>
        <name>a divalent metal cation</name>
        <dbReference type="ChEBI" id="CHEBI:60240"/>
    </ligand>
</feature>
<evidence type="ECO:0000256" key="3">
    <source>
        <dbReference type="PIRSR" id="PIRSR607837-1"/>
    </source>
</evidence>
<dbReference type="GO" id="GO:0046872">
    <property type="term" value="F:metal ion binding"/>
    <property type="evidence" value="ECO:0007669"/>
    <property type="project" value="UniProtKB-KW"/>
</dbReference>
<reference evidence="4 5" key="1">
    <citation type="submission" date="2016-07" db="EMBL/GenBank/DDBJ databases">
        <title>Genome of Pelobium manganitolerans.</title>
        <authorList>
            <person name="Wu S."/>
            <person name="Wang G."/>
        </authorList>
    </citation>
    <scope>NUCLEOTIDE SEQUENCE [LARGE SCALE GENOMIC DNA]</scope>
    <source>
        <strain evidence="4 5">YS-25</strain>
    </source>
</reference>
<evidence type="ECO:0000313" key="4">
    <source>
        <dbReference type="EMBL" id="RKD18682.1"/>
    </source>
</evidence>
<dbReference type="Gene3D" id="1.20.120.450">
    <property type="entry name" value="dinb family like domain"/>
    <property type="match status" value="1"/>
</dbReference>
<protein>
    <recommendedName>
        <fullName evidence="6">Damage-inducible protein DinB</fullName>
    </recommendedName>
</protein>
<dbReference type="InterPro" id="IPR034660">
    <property type="entry name" value="DinB/YfiT-like"/>
</dbReference>
<dbReference type="SUPFAM" id="SSF109854">
    <property type="entry name" value="DinB/YfiT-like putative metalloenzymes"/>
    <property type="match status" value="1"/>
</dbReference>
<dbReference type="EMBL" id="MBTA01000004">
    <property type="protein sequence ID" value="RKD18682.1"/>
    <property type="molecule type" value="Genomic_DNA"/>
</dbReference>
<dbReference type="PANTHER" id="PTHR37302">
    <property type="entry name" value="SLR1116 PROTEIN"/>
    <property type="match status" value="1"/>
</dbReference>
<dbReference type="AlphaFoldDB" id="A0A419SA05"/>
<feature type="binding site" evidence="3">
    <location>
        <position position="120"/>
    </location>
    <ligand>
        <name>a divalent metal cation</name>
        <dbReference type="ChEBI" id="CHEBI:60240"/>
    </ligand>
</feature>
<keyword evidence="5" id="KW-1185">Reference proteome</keyword>
<dbReference type="RefSeq" id="WP_120180861.1">
    <property type="nucleotide sequence ID" value="NZ_MBTA01000004.1"/>
</dbReference>
<dbReference type="OrthoDB" id="9811413at2"/>
<dbReference type="InterPro" id="IPR007837">
    <property type="entry name" value="DinB"/>
</dbReference>
<evidence type="ECO:0000256" key="2">
    <source>
        <dbReference type="ARBA" id="ARBA00022723"/>
    </source>
</evidence>
<dbReference type="Pfam" id="PF05163">
    <property type="entry name" value="DinB"/>
    <property type="match status" value="1"/>
</dbReference>
<proteinExistence type="inferred from homology"/>
<organism evidence="4 5">
    <name type="scientific">Pelobium manganitolerans</name>
    <dbReference type="NCBI Taxonomy" id="1842495"/>
    <lineage>
        <taxon>Bacteria</taxon>
        <taxon>Pseudomonadati</taxon>
        <taxon>Bacteroidota</taxon>
        <taxon>Sphingobacteriia</taxon>
        <taxon>Sphingobacteriales</taxon>
        <taxon>Sphingobacteriaceae</taxon>
        <taxon>Pelobium</taxon>
    </lineage>
</organism>
<comment type="caution">
    <text evidence="4">The sequence shown here is derived from an EMBL/GenBank/DDBJ whole genome shotgun (WGS) entry which is preliminary data.</text>
</comment>
<feature type="binding site" evidence="3">
    <location>
        <position position="116"/>
    </location>
    <ligand>
        <name>a divalent metal cation</name>
        <dbReference type="ChEBI" id="CHEBI:60240"/>
    </ligand>
</feature>
<name>A0A419SA05_9SPHI</name>
<accession>A0A419SA05</accession>
<comment type="similarity">
    <text evidence="1">Belongs to the DinB family.</text>
</comment>
<gene>
    <name evidence="4" type="ORF">BCY91_15220</name>
</gene>
<sequence length="149" mass="16971">MKAFFKEALVYNHDTNQQFARLLTENQGLERAHELFGHILSAHHIWNARLQAVTPQFAVWQNVSAGDYAVVDKENYGASISILDNVDLEAIIAYKTTKGDAFKNRVRDVLFHVINHSTYHRAQIASEFKRAGLGVPASDWIMYKRNLKG</sequence>
<evidence type="ECO:0000313" key="5">
    <source>
        <dbReference type="Proteomes" id="UP000283433"/>
    </source>
</evidence>